<dbReference type="GeneID" id="8290320"/>
<feature type="signal peptide" evidence="1">
    <location>
        <begin position="1"/>
        <end position="24"/>
    </location>
</feature>
<dbReference type="FunCoup" id="C5DBC9">
    <property type="interactions" value="61"/>
</dbReference>
<dbReference type="Proteomes" id="UP000002036">
    <property type="component" value="Chromosome A"/>
</dbReference>
<protein>
    <submittedName>
        <fullName evidence="2">KLTH0A01496p</fullName>
    </submittedName>
</protein>
<dbReference type="AlphaFoldDB" id="C5DBC9"/>
<reference evidence="2 3" key="1">
    <citation type="journal article" date="2009" name="Genome Res.">
        <title>Comparative genomics of protoploid Saccharomycetaceae.</title>
        <authorList>
            <consortium name="The Genolevures Consortium"/>
            <person name="Souciet J.-L."/>
            <person name="Dujon B."/>
            <person name="Gaillardin C."/>
            <person name="Johnston M."/>
            <person name="Baret P.V."/>
            <person name="Cliften P."/>
            <person name="Sherman D.J."/>
            <person name="Weissenbach J."/>
            <person name="Westhof E."/>
            <person name="Wincker P."/>
            <person name="Jubin C."/>
            <person name="Poulain J."/>
            <person name="Barbe V."/>
            <person name="Segurens B."/>
            <person name="Artiguenave F."/>
            <person name="Anthouard V."/>
            <person name="Vacherie B."/>
            <person name="Val M.-E."/>
            <person name="Fulton R.S."/>
            <person name="Minx P."/>
            <person name="Wilson R."/>
            <person name="Durrens P."/>
            <person name="Jean G."/>
            <person name="Marck C."/>
            <person name="Martin T."/>
            <person name="Nikolski M."/>
            <person name="Rolland T."/>
            <person name="Seret M.-L."/>
            <person name="Casaregola S."/>
            <person name="Despons L."/>
            <person name="Fairhead C."/>
            <person name="Fischer G."/>
            <person name="Lafontaine I."/>
            <person name="Leh V."/>
            <person name="Lemaire M."/>
            <person name="de Montigny J."/>
            <person name="Neuveglise C."/>
            <person name="Thierry A."/>
            <person name="Blanc-Lenfle I."/>
            <person name="Bleykasten C."/>
            <person name="Diffels J."/>
            <person name="Fritsch E."/>
            <person name="Frangeul L."/>
            <person name="Goeffon A."/>
            <person name="Jauniaux N."/>
            <person name="Kachouri-Lafond R."/>
            <person name="Payen C."/>
            <person name="Potier S."/>
            <person name="Pribylova L."/>
            <person name="Ozanne C."/>
            <person name="Richard G.-F."/>
            <person name="Sacerdot C."/>
            <person name="Straub M.-L."/>
            <person name="Talla E."/>
        </authorList>
    </citation>
    <scope>NUCLEOTIDE SEQUENCE [LARGE SCALE GENOMIC DNA]</scope>
    <source>
        <strain evidence="3">ATCC 56472 / CBS 6340 / NRRL Y-8284</strain>
    </source>
</reference>
<dbReference type="InterPro" id="IPR024338">
    <property type="entry name" value="MID1/Yam8"/>
</dbReference>
<gene>
    <name evidence="2" type="ordered locus">KLTH0A01496g</name>
</gene>
<dbReference type="RefSeq" id="XP_002551528.1">
    <property type="nucleotide sequence ID" value="XM_002551482.1"/>
</dbReference>
<dbReference type="PANTHER" id="PTHR39142:SF1">
    <property type="entry name" value="AEL197CP"/>
    <property type="match status" value="1"/>
</dbReference>
<evidence type="ECO:0000313" key="3">
    <source>
        <dbReference type="Proteomes" id="UP000002036"/>
    </source>
</evidence>
<dbReference type="HOGENOM" id="CLU_018731_1_0_1"/>
<name>C5DBC9_LACTC</name>
<proteinExistence type="predicted"/>
<keyword evidence="1" id="KW-0732">Signal</keyword>
<dbReference type="OrthoDB" id="5405745at2759"/>
<dbReference type="InParanoid" id="C5DBC9"/>
<dbReference type="PANTHER" id="PTHR39142">
    <property type="entry name" value="MID1P"/>
    <property type="match status" value="1"/>
</dbReference>
<evidence type="ECO:0000313" key="2">
    <source>
        <dbReference type="EMBL" id="CAR21086.1"/>
    </source>
</evidence>
<keyword evidence="3" id="KW-1185">Reference proteome</keyword>
<accession>C5DBC9</accession>
<dbReference type="KEGG" id="lth:KLTH0A01496g"/>
<dbReference type="EMBL" id="CU928165">
    <property type="protein sequence ID" value="CAR21086.1"/>
    <property type="molecule type" value="Genomic_DNA"/>
</dbReference>
<feature type="chain" id="PRO_5002948647" evidence="1">
    <location>
        <begin position="25"/>
        <end position="528"/>
    </location>
</feature>
<dbReference type="STRING" id="559295.C5DBC9"/>
<dbReference type="OMA" id="YEILPCI"/>
<dbReference type="GO" id="GO:0005262">
    <property type="term" value="F:calcium channel activity"/>
    <property type="evidence" value="ECO:0007669"/>
    <property type="project" value="InterPro"/>
</dbReference>
<dbReference type="GO" id="GO:0098703">
    <property type="term" value="P:calcium ion import across plasma membrane"/>
    <property type="evidence" value="ECO:0007669"/>
    <property type="project" value="InterPro"/>
</dbReference>
<sequence length="528" mass="59025">MTNEMYWGLWAITWIAAFLGTVQGYRDFSVSDEEVQRASLLNSNLIQEWTPIESVITAGKRDYFTFQINSTYAHTMSKLDMLVFISGNLHSESARLSNSTELQLAVWYSFDQEVTSDTSKGSRALFSAGYMEALAATPLEDQDGNLTEYSNLYLVIEAYNVTSNSPLQLTSTTQDLSWNYTIGVSQYDLVFQWDVRSWVELVDSDADSALLVTGNVTSLTTTSANSSLYDVGLYELYLYSYDELIAFDKALPHSLRAVQDGPYLASSVNNSAVKIELSNSSTPEIVKSLTVRGGSVKEQFYITGLNHSTTYGVYLTKKISDNTEVLSDSGGILFSKATFTTMADDSCSLIFGLDFCDGVAYSVPTAKSAGTNKTVTSLIYDGIASSLYSNFSKALQMIPCDTEKDARFSPLRTCNDCANSYRNWLCAVTIPRCTTENSSYYIHRDKTQNRNDFLNQQIQPIHDYYEILPCIDMCYNLAADCPPDFQFSCPSKTSHSELLYLSYSVWEENDFHTCNYVGNSRNLHILNS</sequence>
<dbReference type="Pfam" id="PF12929">
    <property type="entry name" value="Mid1"/>
    <property type="match status" value="1"/>
</dbReference>
<organism evidence="2 3">
    <name type="scientific">Lachancea thermotolerans (strain ATCC 56472 / CBS 6340 / NRRL Y-8284)</name>
    <name type="common">Yeast</name>
    <name type="synonym">Kluyveromyces thermotolerans</name>
    <dbReference type="NCBI Taxonomy" id="559295"/>
    <lineage>
        <taxon>Eukaryota</taxon>
        <taxon>Fungi</taxon>
        <taxon>Dikarya</taxon>
        <taxon>Ascomycota</taxon>
        <taxon>Saccharomycotina</taxon>
        <taxon>Saccharomycetes</taxon>
        <taxon>Saccharomycetales</taxon>
        <taxon>Saccharomycetaceae</taxon>
        <taxon>Lachancea</taxon>
    </lineage>
</organism>
<evidence type="ECO:0000256" key="1">
    <source>
        <dbReference type="SAM" id="SignalP"/>
    </source>
</evidence>
<dbReference type="eggNOG" id="ENOG502QTEW">
    <property type="taxonomic scope" value="Eukaryota"/>
</dbReference>